<protein>
    <submittedName>
        <fullName evidence="2">Transmembrane protein 129</fullName>
    </submittedName>
</protein>
<dbReference type="Proteomes" id="UP000887580">
    <property type="component" value="Unplaced"/>
</dbReference>
<accession>A0AC35FV29</accession>
<name>A0AC35FV29_9BILA</name>
<dbReference type="WBParaSite" id="PS1159_v2.g21167.t1">
    <property type="protein sequence ID" value="PS1159_v2.g21167.t1"/>
    <property type="gene ID" value="PS1159_v2.g21167"/>
</dbReference>
<proteinExistence type="predicted"/>
<reference evidence="2" key="1">
    <citation type="submission" date="2022-11" db="UniProtKB">
        <authorList>
            <consortium name="WormBaseParasite"/>
        </authorList>
    </citation>
    <scope>IDENTIFICATION</scope>
</reference>
<evidence type="ECO:0000313" key="1">
    <source>
        <dbReference type="Proteomes" id="UP000887580"/>
    </source>
</evidence>
<sequence>MELGLPASDIFLSCAIFALFSLLIIYPPAEARQAGFIIPNIFYSIIGDEKFNFIQHHLRRSCLTLLIHALLPMIYTFFMYFYFYEQFTLSGTFNLVQLLFRFSTTVLLLAGGYLFQISRSNFSNHSIIKNLAKYGPVGEVAAQINDEIKDFHNFKVEYIGKTKPVIIRVYSREMFEELRAKLGGNVEIVSDIKFKSSLHERFVTIFKQHIYGNPRYNYDQKYELEPCMGCQGIQANIKLDKTCVDSVGEVQCRQCNCKPMWCTSCIAMIFASKQNELNPEEWLSGRAECPTCRALFCVLDVCLLSTPPKSPSAEDSSNSTTAAT</sequence>
<evidence type="ECO:0000313" key="2">
    <source>
        <dbReference type="WBParaSite" id="PS1159_v2.g21167.t1"/>
    </source>
</evidence>
<organism evidence="1 2">
    <name type="scientific">Panagrolaimus sp. PS1159</name>
    <dbReference type="NCBI Taxonomy" id="55785"/>
    <lineage>
        <taxon>Eukaryota</taxon>
        <taxon>Metazoa</taxon>
        <taxon>Ecdysozoa</taxon>
        <taxon>Nematoda</taxon>
        <taxon>Chromadorea</taxon>
        <taxon>Rhabditida</taxon>
        <taxon>Tylenchina</taxon>
        <taxon>Panagrolaimomorpha</taxon>
        <taxon>Panagrolaimoidea</taxon>
        <taxon>Panagrolaimidae</taxon>
        <taxon>Panagrolaimus</taxon>
    </lineage>
</organism>